<feature type="compositionally biased region" description="Acidic residues" evidence="2">
    <location>
        <begin position="1004"/>
        <end position="1027"/>
    </location>
</feature>
<dbReference type="Proteomes" id="UP000053558">
    <property type="component" value="Unassembled WGS sequence"/>
</dbReference>
<dbReference type="OrthoDB" id="3268820at2759"/>
<reference evidence="5" key="1">
    <citation type="journal article" date="2012" name="Science">
        <title>The Paleozoic origin of enzymatic lignin decomposition reconstructed from 31 fungal genomes.</title>
        <authorList>
            <person name="Floudas D."/>
            <person name="Binder M."/>
            <person name="Riley R."/>
            <person name="Barry K."/>
            <person name="Blanchette R.A."/>
            <person name="Henrissat B."/>
            <person name="Martinez A.T."/>
            <person name="Otillar R."/>
            <person name="Spatafora J.W."/>
            <person name="Yadav J.S."/>
            <person name="Aerts A."/>
            <person name="Benoit I."/>
            <person name="Boyd A."/>
            <person name="Carlson A."/>
            <person name="Copeland A."/>
            <person name="Coutinho P.M."/>
            <person name="de Vries R.P."/>
            <person name="Ferreira P."/>
            <person name="Findley K."/>
            <person name="Foster B."/>
            <person name="Gaskell J."/>
            <person name="Glotzer D."/>
            <person name="Gorecki P."/>
            <person name="Heitman J."/>
            <person name="Hesse C."/>
            <person name="Hori C."/>
            <person name="Igarashi K."/>
            <person name="Jurgens J.A."/>
            <person name="Kallen N."/>
            <person name="Kersten P."/>
            <person name="Kohler A."/>
            <person name="Kuees U."/>
            <person name="Kumar T.K.A."/>
            <person name="Kuo A."/>
            <person name="LaButti K."/>
            <person name="Larrondo L.F."/>
            <person name="Lindquist E."/>
            <person name="Ling A."/>
            <person name="Lombard V."/>
            <person name="Lucas S."/>
            <person name="Lundell T."/>
            <person name="Martin R."/>
            <person name="McLaughlin D.J."/>
            <person name="Morgenstern I."/>
            <person name="Morin E."/>
            <person name="Murat C."/>
            <person name="Nagy L.G."/>
            <person name="Nolan M."/>
            <person name="Ohm R.A."/>
            <person name="Patyshakuliyeva A."/>
            <person name="Rokas A."/>
            <person name="Ruiz-Duenas F.J."/>
            <person name="Sabat G."/>
            <person name="Salamov A."/>
            <person name="Samejima M."/>
            <person name="Schmutz J."/>
            <person name="Slot J.C."/>
            <person name="St John F."/>
            <person name="Stenlid J."/>
            <person name="Sun H."/>
            <person name="Sun S."/>
            <person name="Syed K."/>
            <person name="Tsang A."/>
            <person name="Wiebenga A."/>
            <person name="Young D."/>
            <person name="Pisabarro A."/>
            <person name="Eastwood D.C."/>
            <person name="Martin F."/>
            <person name="Cullen D."/>
            <person name="Grigoriev I.V."/>
            <person name="Hibbett D.S."/>
        </authorList>
    </citation>
    <scope>NUCLEOTIDE SEQUENCE [LARGE SCALE GENOMIC DNA]</scope>
    <source>
        <strain evidence="5">RWD-64-598 SS2</strain>
    </source>
</reference>
<dbReference type="InterPro" id="IPR041457">
    <property type="entry name" value="CxC2_KDZ-assoc"/>
</dbReference>
<dbReference type="AlphaFoldDB" id="A0A5M3MRC7"/>
<organism evidence="4 5">
    <name type="scientific">Coniophora puteana (strain RWD-64-598)</name>
    <name type="common">Brown rot fungus</name>
    <dbReference type="NCBI Taxonomy" id="741705"/>
    <lineage>
        <taxon>Eukaryota</taxon>
        <taxon>Fungi</taxon>
        <taxon>Dikarya</taxon>
        <taxon>Basidiomycota</taxon>
        <taxon>Agaricomycotina</taxon>
        <taxon>Agaricomycetes</taxon>
        <taxon>Agaricomycetidae</taxon>
        <taxon>Boletales</taxon>
        <taxon>Coniophorineae</taxon>
        <taxon>Coniophoraceae</taxon>
        <taxon>Coniophora</taxon>
    </lineage>
</organism>
<dbReference type="Pfam" id="PF18758">
    <property type="entry name" value="KDZ"/>
    <property type="match status" value="1"/>
</dbReference>
<keyword evidence="5" id="KW-1185">Reference proteome</keyword>
<feature type="coiled-coil region" evidence="1">
    <location>
        <begin position="870"/>
        <end position="897"/>
    </location>
</feature>
<gene>
    <name evidence="4" type="ORF">CONPUDRAFT_73294</name>
</gene>
<feature type="domain" description="CxC2-like cysteine cluster KDZ transposase-associated" evidence="3">
    <location>
        <begin position="197"/>
        <end position="302"/>
    </location>
</feature>
<evidence type="ECO:0000256" key="1">
    <source>
        <dbReference type="SAM" id="Coils"/>
    </source>
</evidence>
<dbReference type="GeneID" id="19209101"/>
<dbReference type="PANTHER" id="PTHR33096:SF1">
    <property type="entry name" value="CXC1-LIKE CYSTEINE CLUSTER ASSOCIATED WITH KDZ TRANSPOSASES DOMAIN-CONTAINING PROTEIN"/>
    <property type="match status" value="1"/>
</dbReference>
<comment type="caution">
    <text evidence="4">The sequence shown here is derived from an EMBL/GenBank/DDBJ whole genome shotgun (WGS) entry which is preliminary data.</text>
</comment>
<dbReference type="InterPro" id="IPR040521">
    <property type="entry name" value="KDZ"/>
</dbReference>
<dbReference type="RefSeq" id="XP_007768338.1">
    <property type="nucleotide sequence ID" value="XM_007770148.1"/>
</dbReference>
<accession>A0A5M3MRC7</accession>
<proteinExistence type="predicted"/>
<protein>
    <recommendedName>
        <fullName evidence="3">CxC2-like cysteine cluster KDZ transposase-associated domain-containing protein</fullName>
    </recommendedName>
</protein>
<feature type="region of interest" description="Disordered" evidence="2">
    <location>
        <begin position="996"/>
        <end position="1041"/>
    </location>
</feature>
<feature type="coiled-coil region" evidence="1">
    <location>
        <begin position="633"/>
        <end position="675"/>
    </location>
</feature>
<evidence type="ECO:0000313" key="5">
    <source>
        <dbReference type="Proteomes" id="UP000053558"/>
    </source>
</evidence>
<evidence type="ECO:0000259" key="3">
    <source>
        <dbReference type="Pfam" id="PF18803"/>
    </source>
</evidence>
<dbReference type="EMBL" id="JH711578">
    <property type="protein sequence ID" value="EIW81617.1"/>
    <property type="molecule type" value="Genomic_DNA"/>
</dbReference>
<dbReference type="KEGG" id="cput:CONPUDRAFT_73294"/>
<name>A0A5M3MRC7_CONPW</name>
<dbReference type="PANTHER" id="PTHR33096">
    <property type="entry name" value="CXC2 DOMAIN-CONTAINING PROTEIN"/>
    <property type="match status" value="1"/>
</dbReference>
<evidence type="ECO:0000256" key="2">
    <source>
        <dbReference type="SAM" id="MobiDB-lite"/>
    </source>
</evidence>
<evidence type="ECO:0000313" key="4">
    <source>
        <dbReference type="EMBL" id="EIW81617.1"/>
    </source>
</evidence>
<dbReference type="Pfam" id="PF18803">
    <property type="entry name" value="CxC2"/>
    <property type="match status" value="1"/>
</dbReference>
<keyword evidence="1" id="KW-0175">Coiled coil</keyword>
<sequence>MPRRKAKTQVSTYNLLSDDEDEDPELLKTYAREVKLSVDGRWLRAAEQARQDLPDVPMLAHDSTSNELEGSYVIEETWDTPLDAEMTLNNTDVPEIADETGPSPRECIDAPLRIWVGDKDRPGYRQEYLDEYVRSEGRGSAASFPCGCGRGKEREYRCETCGGHHMMCEECCLAAHKNLPLHVISKWNGSFLERVSLKSMGLVVRPGHEDGTVCVLRHPGHAKFVVIHTNGVHSVRVDFCNCDKKLPHRQQLLRYGWFPASVDTPQTACTDECLMQFGALMSKSKVSAQGYYEALERMTDPLGISLPSSRYREFIRTSRQYEHIRLMREAGRGNVPNGLETTGPGELAVLCPACPHPDINLPQGWKDIDIARRFLYALFLAMDANFRLKSRDRGPSPADLELHDGLAYFVKTEPYKDHLKRFDKQKDVLHYGLPILLDNSPIVPPARDHFIAVVELINALVFGVPKFHAPGHDQVCATVHSFNLMVGAGRTDGEGPERGWSRMNPAGTFTKEMTSGFRHDTLNILFTWHNLDKYYGLGKTLRSRLLVAVDLRNVQQEAFVIFSESIDSNLRDTWSRMVVAWEKDKTNKNPYLSDRKIISETQVRAKLVEREREFTLLPHETTPSACIKMGQAIEDKQRRLRADLQRMKELTADERSQFEQRRTSLRREISRLQEVQRAYMPGVETLITQKDGNSDHEPEKVILWMPSSLNAEARKICTHDIANTELELREAECHAALEKIRSLIQTKYHFQIYRNLNVRGQKKSSRARTLIDEYERKIRVVHSKYEHAHTAFLSLKGPGHSGLELKILTKADIRALNEPTMEPVTPRRRARVVEQGLGEGQRIISWIWTMKGISGTDSGRHEQEGLRVEWLKARARAQRWEEEVDLLKEEMRRVRAFLEHRAQWWDERSILDKDTAILQATERTATTNAEDSQTGATAAQASLSTSSALILSRQSFAEGVRAHALRQASQQRRLREEFTRLWEKKWSAEEAITSLSEEAHSDVEDGVEGGVEDGVEDDVEGGMEDGAEYGRDGRNGEAMVE</sequence>
<dbReference type="OMA" id="CTHDIAN"/>